<reference evidence="2" key="1">
    <citation type="journal article" date="2022" name="Mol. Ecol. Resour.">
        <title>The genomes of chicory, endive, great burdock and yacon provide insights into Asteraceae palaeo-polyploidization history and plant inulin production.</title>
        <authorList>
            <person name="Fan W."/>
            <person name="Wang S."/>
            <person name="Wang H."/>
            <person name="Wang A."/>
            <person name="Jiang F."/>
            <person name="Liu H."/>
            <person name="Zhao H."/>
            <person name="Xu D."/>
            <person name="Zhang Y."/>
        </authorList>
    </citation>
    <scope>NUCLEOTIDE SEQUENCE [LARGE SCALE GENOMIC DNA]</scope>
    <source>
        <strain evidence="2">cv. Niubang</strain>
    </source>
</reference>
<organism evidence="1 2">
    <name type="scientific">Arctium lappa</name>
    <name type="common">Greater burdock</name>
    <name type="synonym">Lappa major</name>
    <dbReference type="NCBI Taxonomy" id="4217"/>
    <lineage>
        <taxon>Eukaryota</taxon>
        <taxon>Viridiplantae</taxon>
        <taxon>Streptophyta</taxon>
        <taxon>Embryophyta</taxon>
        <taxon>Tracheophyta</taxon>
        <taxon>Spermatophyta</taxon>
        <taxon>Magnoliopsida</taxon>
        <taxon>eudicotyledons</taxon>
        <taxon>Gunneridae</taxon>
        <taxon>Pentapetalae</taxon>
        <taxon>asterids</taxon>
        <taxon>campanulids</taxon>
        <taxon>Asterales</taxon>
        <taxon>Asteraceae</taxon>
        <taxon>Carduoideae</taxon>
        <taxon>Cardueae</taxon>
        <taxon>Arctiinae</taxon>
        <taxon>Arctium</taxon>
    </lineage>
</organism>
<sequence>MLKNKHIEETRKSLKNTQAEVLCVSMFSARTLNVIERSDLQEHARYVKPLILFKGEYEQWKDMFLDFINRHANGDNIKRSVEEGPMIPITMEIPDDGSSDSEDGNADKQARYLLLQSIPNEIYIKIDSYKATTKKMWDQLEKMMVGSKVGNQMKVANCINTYEEFKAKRGESLEDTYDRFVSLINEMTKNKVKKKQIEKNVKFLSMLQPEWKKHTRRMKHMKYLSEIPLHEVYETLRQNEEEVIEDREKKKKKEKPVPDPIALVVAKKEKEKNDKKKKKKVVISSSDDSDDDDSDSDDEEKKRYVNDYGEKKSEDQLKCYNCGKIGHFTKDCRKPIVRNLDYYKNKMLLAKQKEAGKALMAEDDYWLDHLDDEEKDKTAHMCLMGKEVKYDESDEETSDDVQSFSESDFIKKMETMMVELQDLQVKLKKEKSRVGKKRQTQQETCWEQKLV</sequence>
<keyword evidence="2" id="KW-1185">Reference proteome</keyword>
<gene>
    <name evidence="1" type="ORF">L6452_18454</name>
</gene>
<dbReference type="EMBL" id="CM042051">
    <property type="protein sequence ID" value="KAI3729786.1"/>
    <property type="molecule type" value="Genomic_DNA"/>
</dbReference>
<evidence type="ECO:0000313" key="2">
    <source>
        <dbReference type="Proteomes" id="UP001055879"/>
    </source>
</evidence>
<dbReference type="Proteomes" id="UP001055879">
    <property type="component" value="Linkage Group LG05"/>
</dbReference>
<name>A0ACB9C6A0_ARCLA</name>
<accession>A0ACB9C6A0</accession>
<protein>
    <submittedName>
        <fullName evidence="1">Uncharacterized protein</fullName>
    </submittedName>
</protein>
<evidence type="ECO:0000313" key="1">
    <source>
        <dbReference type="EMBL" id="KAI3729786.1"/>
    </source>
</evidence>
<proteinExistence type="predicted"/>
<reference evidence="1 2" key="2">
    <citation type="journal article" date="2022" name="Mol. Ecol. Resour.">
        <title>The genomes of chicory, endive, great burdock and yacon provide insights into Asteraceae paleo-polyploidization history and plant inulin production.</title>
        <authorList>
            <person name="Fan W."/>
            <person name="Wang S."/>
            <person name="Wang H."/>
            <person name="Wang A."/>
            <person name="Jiang F."/>
            <person name="Liu H."/>
            <person name="Zhao H."/>
            <person name="Xu D."/>
            <person name="Zhang Y."/>
        </authorList>
    </citation>
    <scope>NUCLEOTIDE SEQUENCE [LARGE SCALE GENOMIC DNA]</scope>
    <source>
        <strain evidence="2">cv. Niubang</strain>
    </source>
</reference>
<comment type="caution">
    <text evidence="1">The sequence shown here is derived from an EMBL/GenBank/DDBJ whole genome shotgun (WGS) entry which is preliminary data.</text>
</comment>